<evidence type="ECO:0000313" key="2">
    <source>
        <dbReference type="EMBL" id="CAG7905689.1"/>
    </source>
</evidence>
<reference evidence="2 3" key="1">
    <citation type="submission" date="2021-07" db="EMBL/GenBank/DDBJ databases">
        <authorList>
            <consortium name="Genoscope - CEA"/>
            <person name="William W."/>
        </authorList>
    </citation>
    <scope>NUCLEOTIDE SEQUENCE [LARGE SCALE GENOMIC DNA]</scope>
</reference>
<feature type="region of interest" description="Disordered" evidence="1">
    <location>
        <begin position="1"/>
        <end position="21"/>
    </location>
</feature>
<organism evidence="2 3">
    <name type="scientific">Brassica campestris</name>
    <name type="common">Field mustard</name>
    <dbReference type="NCBI Taxonomy" id="3711"/>
    <lineage>
        <taxon>Eukaryota</taxon>
        <taxon>Viridiplantae</taxon>
        <taxon>Streptophyta</taxon>
        <taxon>Embryophyta</taxon>
        <taxon>Tracheophyta</taxon>
        <taxon>Spermatophyta</taxon>
        <taxon>Magnoliopsida</taxon>
        <taxon>eudicotyledons</taxon>
        <taxon>Gunneridae</taxon>
        <taxon>Pentapetalae</taxon>
        <taxon>rosids</taxon>
        <taxon>malvids</taxon>
        <taxon>Brassicales</taxon>
        <taxon>Brassicaceae</taxon>
        <taxon>Brassiceae</taxon>
        <taxon>Brassica</taxon>
    </lineage>
</organism>
<dbReference type="AlphaFoldDB" id="A0A8D9HY56"/>
<proteinExistence type="predicted"/>
<protein>
    <submittedName>
        <fullName evidence="2">Uncharacterized protein</fullName>
    </submittedName>
</protein>
<gene>
    <name evidence="2" type="ORF">BRAPAZ1V2_A04P05900.2</name>
</gene>
<evidence type="ECO:0000313" key="3">
    <source>
        <dbReference type="Proteomes" id="UP000694005"/>
    </source>
</evidence>
<dbReference type="Gramene" id="A04p05900.2_BraZ1">
    <property type="protein sequence ID" value="A04p05900.2_BraZ1.CDS"/>
    <property type="gene ID" value="A04g05900.2_BraZ1"/>
</dbReference>
<dbReference type="EMBL" id="LS974620">
    <property type="protein sequence ID" value="CAG7905689.1"/>
    <property type="molecule type" value="Genomic_DNA"/>
</dbReference>
<evidence type="ECO:0000256" key="1">
    <source>
        <dbReference type="SAM" id="MobiDB-lite"/>
    </source>
</evidence>
<accession>A0A8D9HY56</accession>
<name>A0A8D9HY56_BRACM</name>
<dbReference type="Proteomes" id="UP000694005">
    <property type="component" value="Chromosome A04"/>
</dbReference>
<sequence length="42" mass="5031">MAMNPVRTTRKSSVHPERKLNQKKFETQFWSSEQIVNQVKKL</sequence>